<feature type="region of interest" description="Disordered" evidence="1">
    <location>
        <begin position="297"/>
        <end position="332"/>
    </location>
</feature>
<evidence type="ECO:0000256" key="1">
    <source>
        <dbReference type="SAM" id="MobiDB-lite"/>
    </source>
</evidence>
<accession>A0ABR4PMS2</accession>
<feature type="compositionally biased region" description="Basic and acidic residues" evidence="1">
    <location>
        <begin position="679"/>
        <end position="690"/>
    </location>
</feature>
<feature type="region of interest" description="Disordered" evidence="1">
    <location>
        <begin position="1"/>
        <end position="60"/>
    </location>
</feature>
<feature type="compositionally biased region" description="Basic and acidic residues" evidence="1">
    <location>
        <begin position="21"/>
        <end position="37"/>
    </location>
</feature>
<feature type="compositionally biased region" description="Acidic residues" evidence="1">
    <location>
        <begin position="730"/>
        <end position="740"/>
    </location>
</feature>
<feature type="compositionally biased region" description="Basic residues" evidence="1">
    <location>
        <begin position="790"/>
        <end position="802"/>
    </location>
</feature>
<feature type="region of interest" description="Disordered" evidence="1">
    <location>
        <begin position="679"/>
        <end position="823"/>
    </location>
</feature>
<evidence type="ECO:0000313" key="3">
    <source>
        <dbReference type="Proteomes" id="UP001629113"/>
    </source>
</evidence>
<feature type="compositionally biased region" description="Basic residues" evidence="1">
    <location>
        <begin position="638"/>
        <end position="651"/>
    </location>
</feature>
<feature type="region of interest" description="Disordered" evidence="1">
    <location>
        <begin position="233"/>
        <end position="256"/>
    </location>
</feature>
<organism evidence="2 3">
    <name type="scientific">Phlyctema vagabunda</name>
    <dbReference type="NCBI Taxonomy" id="108571"/>
    <lineage>
        <taxon>Eukaryota</taxon>
        <taxon>Fungi</taxon>
        <taxon>Dikarya</taxon>
        <taxon>Ascomycota</taxon>
        <taxon>Pezizomycotina</taxon>
        <taxon>Leotiomycetes</taxon>
        <taxon>Helotiales</taxon>
        <taxon>Dermateaceae</taxon>
        <taxon>Phlyctema</taxon>
    </lineage>
</organism>
<feature type="compositionally biased region" description="Low complexity" evidence="1">
    <location>
        <begin position="301"/>
        <end position="314"/>
    </location>
</feature>
<reference evidence="2 3" key="1">
    <citation type="submission" date="2024-06" db="EMBL/GenBank/DDBJ databases">
        <title>Complete genome of Phlyctema vagabunda strain 19-DSS-EL-015.</title>
        <authorList>
            <person name="Fiorenzani C."/>
        </authorList>
    </citation>
    <scope>NUCLEOTIDE SEQUENCE [LARGE SCALE GENOMIC DNA]</scope>
    <source>
        <strain evidence="2 3">19-DSS-EL-015</strain>
    </source>
</reference>
<evidence type="ECO:0000313" key="2">
    <source>
        <dbReference type="EMBL" id="KAL3424632.1"/>
    </source>
</evidence>
<dbReference type="Proteomes" id="UP001629113">
    <property type="component" value="Unassembled WGS sequence"/>
</dbReference>
<name>A0ABR4PMS2_9HELO</name>
<comment type="caution">
    <text evidence="2">The sequence shown here is derived from an EMBL/GenBank/DDBJ whole genome shotgun (WGS) entry which is preliminary data.</text>
</comment>
<protein>
    <submittedName>
        <fullName evidence="2">Uncharacterized protein</fullName>
    </submittedName>
</protein>
<dbReference type="EMBL" id="JBFCZG010000003">
    <property type="protein sequence ID" value="KAL3424632.1"/>
    <property type="molecule type" value="Genomic_DNA"/>
</dbReference>
<proteinExistence type="predicted"/>
<feature type="region of interest" description="Disordered" evidence="1">
    <location>
        <begin position="588"/>
        <end position="661"/>
    </location>
</feature>
<gene>
    <name evidence="2" type="ORF">PVAG01_03913</name>
</gene>
<keyword evidence="3" id="KW-1185">Reference proteome</keyword>
<sequence length="849" mass="96478">MARKKTAPPPVPYEPDEYERDEQPSDEKRSDQGRSDQPRSMNARPFPDQQAIASKSDFFRDKIRHNKKTSVVPYQHPRYVAFFAGFAQRVGESDSEGSLTPEDLANLMKTLFDVIPQTINRIPTEHDMHGKLLRRLHHGRGKEAGAIEARILELWMEKLEAFIVAMWHRTEDLIALAWEGSSYEESKKIQNKEADIISIWTYLEIILAEIAIYEHSCRKVDTWSERYPMTGVTEMDGDTSMPDTPENQVGAYGSDDSDLSYRIKEKEAEEQGIESFVRMNLGQDHVAVDNAVTMDIDDRNSQSSSRDVGSSQESLDSCQHGDAADGPVDQDGMIGMDRVIEQHGIYYEGESGEEYEAEYEAEYEDYSESYYVEEMEVDKEHEENLNEIDLDLNCEDVIKKVMGAHARMVSSFLRLAIKSKEVHENSNLMGTQYRFGSMGYMEALREGLRACYAAASIASTIKPSPASWHASRTFSHYAADYAEKALPGLRIFYKILQFRDVEVCEDRGPPPADFEEEARRRYDLSYAAYRESRKMKQDHELSGRRKVIPKKELTMIERDALMALELHHHELGLRPYRSVNIDRIKSTVKSTEEGAAEASRQNKRRVSSRMDVQARDAEFDDDGEYSDSSVGDTPVKWQKPKRRSTKAKKANKAPAKARLESGDEEDLGYFDFNTAVMHERRSSRVKKAEEASIQSGFENDYEPAKMTRVASRRLDSRLRENSTPSYQEVGTDESLDSEDSTLERAPAEQAAFQPKQSPGRAPKRSRFGFSSMEVEDGAETENKQSVAPKKPSRRRARKRRKPSNGIDQYRNAGPLFPGLVSHVSRGATEDGSITVSDADADFEYYDSTA</sequence>